<keyword evidence="1" id="KW-0472">Membrane</keyword>
<gene>
    <name evidence="2" type="primary">pilV</name>
    <name evidence="2" type="ORF">VZ068_13185</name>
</gene>
<proteinExistence type="predicted"/>
<dbReference type="EMBL" id="CP144460">
    <property type="protein sequence ID" value="XBS36442.1"/>
    <property type="molecule type" value="Genomic_DNA"/>
</dbReference>
<dbReference type="InterPro" id="IPR013362">
    <property type="entry name" value="Pilus_4_PilV"/>
</dbReference>
<dbReference type="AlphaFoldDB" id="A0AAU7P413"/>
<evidence type="ECO:0000256" key="1">
    <source>
        <dbReference type="SAM" id="Phobius"/>
    </source>
</evidence>
<dbReference type="InterPro" id="IPR012902">
    <property type="entry name" value="N_methyl_site"/>
</dbReference>
<feature type="transmembrane region" description="Helical" evidence="1">
    <location>
        <begin position="12"/>
        <end position="35"/>
    </location>
</feature>
<accession>A0AAU7P413</accession>
<protein>
    <submittedName>
        <fullName evidence="2">Type IV pilus modification protein PilV</fullName>
    </submittedName>
</protein>
<dbReference type="NCBIfam" id="TIGR02532">
    <property type="entry name" value="IV_pilin_GFxxxE"/>
    <property type="match status" value="1"/>
</dbReference>
<keyword evidence="1" id="KW-1133">Transmembrane helix</keyword>
<sequence>MYRPLSKQLQRGATLIEVMISVLVMAIGLLGIAAMQTTALRNSQSSLERSGAVIQAYTVLDAMRANRDIALAGGYNTSGYLCAAPTGASLAETDKAAWLRAWKGSLGVAMDDASACGSIDCQSGICDIGLKWDDSRAVNAAGSKKEAGNSAQEFMTTVQL</sequence>
<dbReference type="Pfam" id="PF07963">
    <property type="entry name" value="N_methyl"/>
    <property type="match status" value="1"/>
</dbReference>
<evidence type="ECO:0000313" key="2">
    <source>
        <dbReference type="EMBL" id="XBS36442.1"/>
    </source>
</evidence>
<dbReference type="RefSeq" id="WP_259160996.1">
    <property type="nucleotide sequence ID" value="NZ_CP144460.1"/>
</dbReference>
<dbReference type="NCBIfam" id="TIGR02523">
    <property type="entry name" value="type_IV_pilV"/>
    <property type="match status" value="1"/>
</dbReference>
<organism evidence="2">
    <name type="scientific">Xanthomonas sp. 10-10</name>
    <dbReference type="NCBI Taxonomy" id="3115848"/>
    <lineage>
        <taxon>Bacteria</taxon>
        <taxon>Pseudomonadati</taxon>
        <taxon>Pseudomonadota</taxon>
        <taxon>Gammaproteobacteria</taxon>
        <taxon>Lysobacterales</taxon>
        <taxon>Lysobacteraceae</taxon>
        <taxon>Xanthomonas</taxon>
    </lineage>
</organism>
<keyword evidence="1" id="KW-0812">Transmembrane</keyword>
<name>A0AAU7P413_9XANT</name>
<reference evidence="2" key="1">
    <citation type="submission" date="2024-02" db="EMBL/GenBank/DDBJ databases">
        <title>Complete genome sequence of Xanthomonas sp. 10-10.</title>
        <authorList>
            <person name="Biessy A."/>
            <person name="Ciotola M."/>
            <person name="Cadieux M."/>
            <person name="Soufiane B."/>
            <person name="Laforest M."/>
            <person name="Filion M."/>
        </authorList>
    </citation>
    <scope>NUCLEOTIDE SEQUENCE</scope>
    <source>
        <strain evidence="2">10-10</strain>
    </source>
</reference>